<feature type="compositionally biased region" description="Polar residues" evidence="2">
    <location>
        <begin position="267"/>
        <end position="279"/>
    </location>
</feature>
<evidence type="ECO:0000256" key="2">
    <source>
        <dbReference type="SAM" id="MobiDB-lite"/>
    </source>
</evidence>
<dbReference type="InterPro" id="IPR006597">
    <property type="entry name" value="Sel1-like"/>
</dbReference>
<feature type="compositionally biased region" description="Polar residues" evidence="2">
    <location>
        <begin position="610"/>
        <end position="638"/>
    </location>
</feature>
<feature type="compositionally biased region" description="Low complexity" evidence="2">
    <location>
        <begin position="321"/>
        <end position="332"/>
    </location>
</feature>
<dbReference type="PANTHER" id="PTHR46430:SF3">
    <property type="entry name" value="ACTIVATOR OF C KINASE PROTEIN 1"/>
    <property type="match status" value="1"/>
</dbReference>
<feature type="compositionally biased region" description="Polar residues" evidence="2">
    <location>
        <begin position="656"/>
        <end position="677"/>
    </location>
</feature>
<dbReference type="EMBL" id="PTQR01000124">
    <property type="protein sequence ID" value="TKX18883.1"/>
    <property type="molecule type" value="Genomic_DNA"/>
</dbReference>
<feature type="compositionally biased region" description="Basic and acidic residues" evidence="2">
    <location>
        <begin position="210"/>
        <end position="219"/>
    </location>
</feature>
<dbReference type="Pfam" id="PF08238">
    <property type="entry name" value="Sel1"/>
    <property type="match status" value="7"/>
</dbReference>
<dbReference type="AlphaFoldDB" id="A0A4U7ALI3"/>
<evidence type="ECO:0000313" key="3">
    <source>
        <dbReference type="EMBL" id="TKX18883.1"/>
    </source>
</evidence>
<evidence type="ECO:0000256" key="1">
    <source>
        <dbReference type="ARBA" id="ARBA00022737"/>
    </source>
</evidence>
<dbReference type="Gene3D" id="1.25.40.10">
    <property type="entry name" value="Tetratricopeptide repeat domain"/>
    <property type="match status" value="2"/>
</dbReference>
<feature type="compositionally biased region" description="Basic and acidic residues" evidence="2">
    <location>
        <begin position="168"/>
        <end position="181"/>
    </location>
</feature>
<organism evidence="3 4">
    <name type="scientific">Elsinoe australis</name>
    <dbReference type="NCBI Taxonomy" id="40998"/>
    <lineage>
        <taxon>Eukaryota</taxon>
        <taxon>Fungi</taxon>
        <taxon>Dikarya</taxon>
        <taxon>Ascomycota</taxon>
        <taxon>Pezizomycotina</taxon>
        <taxon>Dothideomycetes</taxon>
        <taxon>Dothideomycetidae</taxon>
        <taxon>Myriangiales</taxon>
        <taxon>Elsinoaceae</taxon>
        <taxon>Elsinoe</taxon>
    </lineage>
</organism>
<dbReference type="PANTHER" id="PTHR46430">
    <property type="entry name" value="PROTEIN SKT5-RELATED"/>
    <property type="match status" value="1"/>
</dbReference>
<protein>
    <submittedName>
        <fullName evidence="3">Sel1 repeat-containing protein 6</fullName>
    </submittedName>
</protein>
<evidence type="ECO:0000313" key="4">
    <source>
        <dbReference type="Proteomes" id="UP000308133"/>
    </source>
</evidence>
<comment type="caution">
    <text evidence="3">The sequence shown here is derived from an EMBL/GenBank/DDBJ whole genome shotgun (WGS) entry which is preliminary data.</text>
</comment>
<feature type="compositionally biased region" description="Polar residues" evidence="2">
    <location>
        <begin position="114"/>
        <end position="133"/>
    </location>
</feature>
<dbReference type="Proteomes" id="UP000308133">
    <property type="component" value="Unassembled WGS sequence"/>
</dbReference>
<feature type="compositionally biased region" description="Polar residues" evidence="2">
    <location>
        <begin position="448"/>
        <end position="464"/>
    </location>
</feature>
<dbReference type="InterPro" id="IPR011990">
    <property type="entry name" value="TPR-like_helical_dom_sf"/>
</dbReference>
<feature type="compositionally biased region" description="Basic and acidic residues" evidence="2">
    <location>
        <begin position="99"/>
        <end position="112"/>
    </location>
</feature>
<feature type="compositionally biased region" description="Low complexity" evidence="2">
    <location>
        <begin position="62"/>
        <end position="78"/>
    </location>
</feature>
<feature type="region of interest" description="Disordered" evidence="2">
    <location>
        <begin position="1035"/>
        <end position="1059"/>
    </location>
</feature>
<sequence>MAYDQHAAYQAPSRHYYPQQHQPAPVQNARGYDQGFNAGYDGYQDQGHHDQGYANQGHGQNGYAQDYGHAYGGQQQHGTPRMRQEPGPRGPPPPQDYQRGYDNHDSGYDRNPRQIYQQPQYANSMPKHQNFSGPRSPAMPMQSTVSLDLPRPGGQSRQKSRPPPLDRSASDNDFRTERRPLIEPVSPTEMPQDNAFPTFPMAKKKPSKAQLREKQKPTKEGLPPGAAGAQRNDRPSTAGSGAQRGDRKVNGHGPASGHMQPPAGPPRQNSYESQGQYGNHQGGPVGNIRPSPQHQASFESARARPAPQHQASFESAHVRSPPQQQQQQQQQPFDSPRQMNMPMRPGTAPNGHRGPPMNGHAHPQGPQHVKHNSQSEIYADYYGNDLGGPHGQPRNRDEEIEMDMPDFDAIGQAQSTAHKRGKTIDEHLTSPTAEVPPPMPRQTTPQQNMYQQPNASQSQASFRSTPGPGQARPNGYGGMGPHPANQPPQPYQNQYASRDPYANTRQAMGTPSNGYGPRPPPQRPGTADAYGRPNMDRNRSDGSGHSQPGRAPSAPPLSAGGYGSPRPHGPPGMMNGAMAGGMANGMMNGSPNPDALPHHPAPVRPGLMQSPPSTHSNMSAISSVSGMSNTSNMSNATRRPSGPGQPLNAAPVPMRNYNSPPASRTSQDSRRGSVQQGPVTHAEINHLQSLVNAHPQDFPTALTLAKKLVEASTILASENGRLDARQTAKNREKYIFDAHRRVKKLVSAGYPDAMFYLADCYGQGLLGLEEDSKEAFNLYQQAAKLGHAGAAYRTAVCCEIGPEEGGGTRRDGQKAVQWYRRAAQLQDVSAMFKLGIICLKGLLSQQRNIPEAERWLKRAAERADRDNPHALHELAGLYEVENPDREVRAKIVADDGYAKELFFKAAELGYKGSQCRLGQAYEYGALGLEVNARNSIAWYSKAAAQGDHLAELALSGWYLTGAEGILENSDQEAYLWARKAASADPPLAKAMFAMGYYTETGIGCPANLEEAKRWYGRAASYKFPKAIDRLEEIRKNGGKIPKEQKGNRLQRKDMKGAMR</sequence>
<gene>
    <name evidence="3" type="ORF">C1H76_8966</name>
</gene>
<proteinExistence type="predicted"/>
<feature type="compositionally biased region" description="Polar residues" evidence="2">
    <location>
        <begin position="503"/>
        <end position="513"/>
    </location>
</feature>
<name>A0A4U7ALI3_9PEZI</name>
<feature type="region of interest" description="Disordered" evidence="2">
    <location>
        <begin position="1"/>
        <end position="677"/>
    </location>
</feature>
<dbReference type="SMART" id="SM00671">
    <property type="entry name" value="SEL1"/>
    <property type="match status" value="7"/>
</dbReference>
<accession>A0A4U7ALI3</accession>
<dbReference type="SUPFAM" id="SSF81901">
    <property type="entry name" value="HCP-like"/>
    <property type="match status" value="2"/>
</dbReference>
<dbReference type="InterPro" id="IPR051726">
    <property type="entry name" value="Chitin_Synth_Reg"/>
</dbReference>
<reference evidence="3 4" key="1">
    <citation type="submission" date="2018-02" db="EMBL/GenBank/DDBJ databases">
        <title>Draft genome sequences of Elsinoe sp., causing black scab on jojoba.</title>
        <authorList>
            <person name="Stodart B."/>
            <person name="Jeffress S."/>
            <person name="Ash G."/>
            <person name="Arun Chinnappa K."/>
        </authorList>
    </citation>
    <scope>NUCLEOTIDE SEQUENCE [LARGE SCALE GENOMIC DNA]</scope>
    <source>
        <strain evidence="3 4">Hillstone_2</strain>
    </source>
</reference>
<keyword evidence="1" id="KW-0677">Repeat</keyword>